<dbReference type="EMBL" id="KK113946">
    <property type="protein sequence ID" value="KFM61416.1"/>
    <property type="molecule type" value="Genomic_DNA"/>
</dbReference>
<accession>A0A087T8H7</accession>
<gene>
    <name evidence="2" type="ORF">X975_19393</name>
</gene>
<dbReference type="OrthoDB" id="196131at2759"/>
<sequence length="219" mass="26578">MLQTCRFRICSNSLDITRFTQAFGKLLSVEKFRGCSTYEHFGEKSNSLDNRDRRISNQEYFEDERYDKPLGFIRKPGSMYNKRKRSYEQEYRQDESYDRPFHERPKFKDQRYERRSYLRSHPTDSAYRDKQHGFNERNFYDSQNNGKTFRFSSDPNHTFSYIAKPKFDLQNLPPVEKYFYNEHPDVADRSEEEVEKYRKELNISVQGKNVPKPITKFLK</sequence>
<proteinExistence type="predicted"/>
<dbReference type="AlphaFoldDB" id="A0A087T8H7"/>
<protein>
    <submittedName>
        <fullName evidence="2">ATP-dependent RNA helicase dbp2</fullName>
    </submittedName>
</protein>
<keyword evidence="2" id="KW-0067">ATP-binding</keyword>
<evidence type="ECO:0000313" key="2">
    <source>
        <dbReference type="EMBL" id="KFM61416.1"/>
    </source>
</evidence>
<dbReference type="Proteomes" id="UP000054359">
    <property type="component" value="Unassembled WGS sequence"/>
</dbReference>
<feature type="region of interest" description="Disordered" evidence="1">
    <location>
        <begin position="84"/>
        <end position="105"/>
    </location>
</feature>
<evidence type="ECO:0000256" key="1">
    <source>
        <dbReference type="SAM" id="MobiDB-lite"/>
    </source>
</evidence>
<name>A0A087T8H7_STEMI</name>
<keyword evidence="2" id="KW-0378">Hydrolase</keyword>
<evidence type="ECO:0000313" key="3">
    <source>
        <dbReference type="Proteomes" id="UP000054359"/>
    </source>
</evidence>
<feature type="non-terminal residue" evidence="2">
    <location>
        <position position="219"/>
    </location>
</feature>
<keyword evidence="3" id="KW-1185">Reference proteome</keyword>
<feature type="compositionally biased region" description="Basic and acidic residues" evidence="1">
    <location>
        <begin position="86"/>
        <end position="105"/>
    </location>
</feature>
<organism evidence="2 3">
    <name type="scientific">Stegodyphus mimosarum</name>
    <name type="common">African social velvet spider</name>
    <dbReference type="NCBI Taxonomy" id="407821"/>
    <lineage>
        <taxon>Eukaryota</taxon>
        <taxon>Metazoa</taxon>
        <taxon>Ecdysozoa</taxon>
        <taxon>Arthropoda</taxon>
        <taxon>Chelicerata</taxon>
        <taxon>Arachnida</taxon>
        <taxon>Araneae</taxon>
        <taxon>Araneomorphae</taxon>
        <taxon>Entelegynae</taxon>
        <taxon>Eresoidea</taxon>
        <taxon>Eresidae</taxon>
        <taxon>Stegodyphus</taxon>
    </lineage>
</organism>
<keyword evidence="2" id="KW-0547">Nucleotide-binding</keyword>
<reference evidence="2 3" key="1">
    <citation type="submission" date="2013-11" db="EMBL/GenBank/DDBJ databases">
        <title>Genome sequencing of Stegodyphus mimosarum.</title>
        <authorList>
            <person name="Bechsgaard J."/>
        </authorList>
    </citation>
    <scope>NUCLEOTIDE SEQUENCE [LARGE SCALE GENOMIC DNA]</scope>
</reference>
<keyword evidence="2" id="KW-0347">Helicase</keyword>
<dbReference type="GO" id="GO:0004386">
    <property type="term" value="F:helicase activity"/>
    <property type="evidence" value="ECO:0007669"/>
    <property type="project" value="UniProtKB-KW"/>
</dbReference>
<dbReference type="STRING" id="407821.A0A087T8H7"/>